<dbReference type="OrthoDB" id="9805698at2"/>
<dbReference type="GO" id="GO:0016779">
    <property type="term" value="F:nucleotidyltransferase activity"/>
    <property type="evidence" value="ECO:0007669"/>
    <property type="project" value="UniProtKB-KW"/>
</dbReference>
<dbReference type="GO" id="GO:0008033">
    <property type="term" value="P:tRNA processing"/>
    <property type="evidence" value="ECO:0007669"/>
    <property type="project" value="UniProtKB-KW"/>
</dbReference>
<keyword evidence="12" id="KW-1185">Reference proteome</keyword>
<dbReference type="SUPFAM" id="SSF81301">
    <property type="entry name" value="Nucleotidyltransferase"/>
    <property type="match status" value="1"/>
</dbReference>
<keyword evidence="2 9" id="KW-0808">Transferase</keyword>
<keyword evidence="4" id="KW-0548">Nucleotidyltransferase</keyword>
<organism evidence="11 12">
    <name type="scientific">Thermodesulfobium acidiphilum</name>
    <dbReference type="NCBI Taxonomy" id="1794699"/>
    <lineage>
        <taxon>Bacteria</taxon>
        <taxon>Pseudomonadati</taxon>
        <taxon>Thermodesulfobiota</taxon>
        <taxon>Thermodesulfobiia</taxon>
        <taxon>Thermodesulfobiales</taxon>
        <taxon>Thermodesulfobiaceae</taxon>
        <taxon>Thermodesulfobium</taxon>
    </lineage>
</organism>
<dbReference type="InterPro" id="IPR043519">
    <property type="entry name" value="NT_sf"/>
</dbReference>
<dbReference type="Pfam" id="PF01966">
    <property type="entry name" value="HD"/>
    <property type="match status" value="1"/>
</dbReference>
<accession>A0A2R4W049</accession>
<dbReference type="InterPro" id="IPR032828">
    <property type="entry name" value="PolyA_RNA-bd"/>
</dbReference>
<evidence type="ECO:0000256" key="4">
    <source>
        <dbReference type="ARBA" id="ARBA00022695"/>
    </source>
</evidence>
<keyword evidence="5" id="KW-0479">Metal-binding</keyword>
<dbReference type="GO" id="GO:0046872">
    <property type="term" value="F:metal ion binding"/>
    <property type="evidence" value="ECO:0007669"/>
    <property type="project" value="UniProtKB-KW"/>
</dbReference>
<dbReference type="Gene3D" id="1.10.246.80">
    <property type="match status" value="1"/>
</dbReference>
<evidence type="ECO:0000313" key="12">
    <source>
        <dbReference type="Proteomes" id="UP000244792"/>
    </source>
</evidence>
<evidence type="ECO:0000259" key="10">
    <source>
        <dbReference type="SMART" id="SM00471"/>
    </source>
</evidence>
<keyword evidence="7" id="KW-0460">Magnesium</keyword>
<dbReference type="AlphaFoldDB" id="A0A2R4W049"/>
<evidence type="ECO:0000256" key="1">
    <source>
        <dbReference type="ARBA" id="ARBA00001946"/>
    </source>
</evidence>
<dbReference type="GO" id="GO:0000166">
    <property type="term" value="F:nucleotide binding"/>
    <property type="evidence" value="ECO:0007669"/>
    <property type="project" value="UniProtKB-KW"/>
</dbReference>
<keyword evidence="8 9" id="KW-0694">RNA-binding</keyword>
<feature type="domain" description="HD/PDEase" evidence="10">
    <location>
        <begin position="254"/>
        <end position="414"/>
    </location>
</feature>
<evidence type="ECO:0000256" key="5">
    <source>
        <dbReference type="ARBA" id="ARBA00022723"/>
    </source>
</evidence>
<evidence type="ECO:0000256" key="3">
    <source>
        <dbReference type="ARBA" id="ARBA00022694"/>
    </source>
</evidence>
<comment type="similarity">
    <text evidence="9">Belongs to the tRNA nucleotidyltransferase/poly(A) polymerase family.</text>
</comment>
<dbReference type="InterPro" id="IPR050124">
    <property type="entry name" value="tRNA_CCA-adding_enzyme"/>
</dbReference>
<dbReference type="InterPro" id="IPR003607">
    <property type="entry name" value="HD/PDEase_dom"/>
</dbReference>
<evidence type="ECO:0000256" key="7">
    <source>
        <dbReference type="ARBA" id="ARBA00022842"/>
    </source>
</evidence>
<dbReference type="EMBL" id="CP020921">
    <property type="protein sequence ID" value="AWB10084.1"/>
    <property type="molecule type" value="Genomic_DNA"/>
</dbReference>
<dbReference type="KEGG" id="taci:TDSAC_0716"/>
<evidence type="ECO:0000256" key="8">
    <source>
        <dbReference type="ARBA" id="ARBA00022884"/>
    </source>
</evidence>
<keyword evidence="6" id="KW-0547">Nucleotide-binding</keyword>
<dbReference type="Pfam" id="PF12627">
    <property type="entry name" value="PolyA_pol_RNAbd"/>
    <property type="match status" value="1"/>
</dbReference>
<dbReference type="Pfam" id="PF01743">
    <property type="entry name" value="PolyA_pol"/>
    <property type="match status" value="1"/>
</dbReference>
<dbReference type="RefSeq" id="WP_108308914.1">
    <property type="nucleotide sequence ID" value="NZ_CP020921.1"/>
</dbReference>
<gene>
    <name evidence="11" type="ORF">TDSAC_0716</name>
</gene>
<dbReference type="SUPFAM" id="SSF81891">
    <property type="entry name" value="Poly A polymerase C-terminal region-like"/>
    <property type="match status" value="1"/>
</dbReference>
<sequence length="493" mass="56426">MNIVNINKRGGDKITSLKELIEKNNLLNKIHFLLDNNAYENVFLVGGAVRDLLIGKEINDYDFLVSEGSVSDIAKLLVNNLGGKFFFLKGANYSSKTIRIIKEGLQIDISEPKGSNLQEDLLERDFTINSMAIRMSDGALFDSAEGIRDLINKRIRLTSDLAFIKDPVRLIRAYRFVAEMNFQLDERTSILIMEQAPLISQVPSERVRDEIFKILALKNSADVLYNLWKAGILKIIFPELTLLEKVSAEPQRFHHLNGLEHSFEALRCLERILLFKSPIWQDILEKLTYYLNHIIGGGRKNIQLLKLATLLHDVGKPITMKLDSNKTSFLNHDQEGSIIVEKIARRMRLSKSEIKELKHLVKNHMQPIFIPSENPEAHILKFLSKTYPYTVNITLLSLADRLSSRGQKITLSYILERYKLYKKIIKTSLYYEPPKKLPLNGKEIMKLLNLEPGPTVGIALKMLKGAMIRGEVKDEEDAKAFLLEKFNNLKIKK</sequence>
<proteinExistence type="inferred from homology"/>
<reference evidence="11 12" key="1">
    <citation type="submission" date="2017-04" db="EMBL/GenBank/DDBJ databases">
        <title>Genomic insights into metabolism of Thermodesulfobium acidiphilum.</title>
        <authorList>
            <person name="Toshchakov S.V."/>
            <person name="Frolov E.N."/>
            <person name="Kublanov I.V."/>
            <person name="Samarov N.I."/>
            <person name="Novikov A."/>
            <person name="Lebedinsky A.V."/>
            <person name="Bonch-Osmolovskaya E.A."/>
            <person name="Chernyh N.A."/>
        </authorList>
    </citation>
    <scope>NUCLEOTIDE SEQUENCE [LARGE SCALE GENOMIC DNA]</scope>
    <source>
        <strain evidence="11 12">3127-1</strain>
    </source>
</reference>
<dbReference type="Gene3D" id="1.10.3090.10">
    <property type="entry name" value="cca-adding enzyme, domain 2"/>
    <property type="match status" value="1"/>
</dbReference>
<dbReference type="NCBIfam" id="TIGR00277">
    <property type="entry name" value="HDIG"/>
    <property type="match status" value="1"/>
</dbReference>
<evidence type="ECO:0000313" key="11">
    <source>
        <dbReference type="EMBL" id="AWB10084.1"/>
    </source>
</evidence>
<dbReference type="Proteomes" id="UP000244792">
    <property type="component" value="Chromosome"/>
</dbReference>
<protein>
    <submittedName>
        <fullName evidence="11">Poly(A) polymerase</fullName>
    </submittedName>
</protein>
<dbReference type="InterPro" id="IPR006675">
    <property type="entry name" value="HDIG_dom"/>
</dbReference>
<dbReference type="InterPro" id="IPR002646">
    <property type="entry name" value="PolA_pol_head_dom"/>
</dbReference>
<dbReference type="CDD" id="cd00077">
    <property type="entry name" value="HDc"/>
    <property type="match status" value="1"/>
</dbReference>
<evidence type="ECO:0000256" key="9">
    <source>
        <dbReference type="RuleBase" id="RU003953"/>
    </source>
</evidence>
<dbReference type="GO" id="GO:0003723">
    <property type="term" value="F:RNA binding"/>
    <property type="evidence" value="ECO:0007669"/>
    <property type="project" value="UniProtKB-KW"/>
</dbReference>
<dbReference type="PANTHER" id="PTHR47545">
    <property type="entry name" value="MULTIFUNCTIONAL CCA PROTEIN"/>
    <property type="match status" value="1"/>
</dbReference>
<keyword evidence="3" id="KW-0819">tRNA processing</keyword>
<dbReference type="SMART" id="SM00471">
    <property type="entry name" value="HDc"/>
    <property type="match status" value="1"/>
</dbReference>
<name>A0A2R4W049_THEAF</name>
<evidence type="ECO:0000256" key="2">
    <source>
        <dbReference type="ARBA" id="ARBA00022679"/>
    </source>
</evidence>
<dbReference type="Gene3D" id="3.30.460.10">
    <property type="entry name" value="Beta Polymerase, domain 2"/>
    <property type="match status" value="1"/>
</dbReference>
<evidence type="ECO:0000256" key="6">
    <source>
        <dbReference type="ARBA" id="ARBA00022741"/>
    </source>
</evidence>
<comment type="cofactor">
    <cofactor evidence="1">
        <name>Mg(2+)</name>
        <dbReference type="ChEBI" id="CHEBI:18420"/>
    </cofactor>
</comment>
<dbReference type="InterPro" id="IPR006674">
    <property type="entry name" value="HD_domain"/>
</dbReference>